<proteinExistence type="inferred from homology"/>
<feature type="domain" description="Arrestin C-terminal-like" evidence="2">
    <location>
        <begin position="179"/>
        <end position="308"/>
    </location>
</feature>
<dbReference type="InterPro" id="IPR011022">
    <property type="entry name" value="Arrestin_C-like"/>
</dbReference>
<dbReference type="SUPFAM" id="SSF81296">
    <property type="entry name" value="E set domains"/>
    <property type="match status" value="2"/>
</dbReference>
<sequence length="423" mass="47669">MVRLGRFDIEFSNPEGAYFAGQEISGKVIIENCEPKKVSEILLELKGRGRTYWTKHSGKSRKHYSQGEPYFCEQFNTCYTHKFTTKTVSGKEERILPEGRHEVPFSYTLSKSLPSSFEGEYGYIRYTCKAICERPWDFDIVSKRAFTVVGIEDINEDTKLLQPCSVSVSNSPVRFCCMKQGSVSAELSVGRTGFTPGEMFYVNAKIKNDSQKTLKSSCLRVKQNVTYRAKTFAGYENVKLSSKTVCKNEQGEVNPNSCFYWKNEKVVLPSIPPRLSSCKIIEVTYRLELDVDSVVTAAIPIHIGTIPLVSDVLARLLKSEPETDTGVQINPDAPVQVTVTDVSGHVMSTADSSVDNLSPEIEAIYSKRKRVRIPSSILSELYPSLPSPYYKESHFGKVDILDDKENVQYGEKKFAPKYPFYTD</sequence>
<dbReference type="WBParaSite" id="SMUV_0000825301-mRNA-1">
    <property type="protein sequence ID" value="SMUV_0000825301-mRNA-1"/>
    <property type="gene ID" value="SMUV_0000825301"/>
</dbReference>
<reference evidence="4" key="1">
    <citation type="submission" date="2016-04" db="UniProtKB">
        <authorList>
            <consortium name="WormBaseParasite"/>
        </authorList>
    </citation>
    <scope>IDENTIFICATION</scope>
</reference>
<evidence type="ECO:0000313" key="4">
    <source>
        <dbReference type="WBParaSite" id="SMUV_0000825301-mRNA-1"/>
    </source>
</evidence>
<dbReference type="InterPro" id="IPR011021">
    <property type="entry name" value="Arrestin-like_N"/>
</dbReference>
<dbReference type="InterPro" id="IPR014756">
    <property type="entry name" value="Ig_E-set"/>
</dbReference>
<dbReference type="PANTHER" id="PTHR11188">
    <property type="entry name" value="ARRESTIN DOMAIN CONTAINING PROTEIN"/>
    <property type="match status" value="1"/>
</dbReference>
<comment type="similarity">
    <text evidence="1">Belongs to the arrestin family.</text>
</comment>
<dbReference type="GO" id="GO:0005737">
    <property type="term" value="C:cytoplasm"/>
    <property type="evidence" value="ECO:0007669"/>
    <property type="project" value="TreeGrafter"/>
</dbReference>
<evidence type="ECO:0000256" key="1">
    <source>
        <dbReference type="ARBA" id="ARBA00005298"/>
    </source>
</evidence>
<accession>A0A158R5V4</accession>
<dbReference type="GO" id="GO:0015031">
    <property type="term" value="P:protein transport"/>
    <property type="evidence" value="ECO:0007669"/>
    <property type="project" value="TreeGrafter"/>
</dbReference>
<evidence type="ECO:0000259" key="2">
    <source>
        <dbReference type="SMART" id="SM01017"/>
    </source>
</evidence>
<dbReference type="Gene3D" id="2.60.40.640">
    <property type="match status" value="2"/>
</dbReference>
<dbReference type="InterPro" id="IPR014752">
    <property type="entry name" value="Arrestin-like_C"/>
</dbReference>
<dbReference type="InterPro" id="IPR050357">
    <property type="entry name" value="Arrestin_domain-protein"/>
</dbReference>
<keyword evidence="3" id="KW-1185">Reference proteome</keyword>
<dbReference type="PANTHER" id="PTHR11188:SF176">
    <property type="entry name" value="ARRESTIN DOMAIN-CONTAINING PROTEIN 1"/>
    <property type="match status" value="1"/>
</dbReference>
<dbReference type="AlphaFoldDB" id="A0A158R5V4"/>
<protein>
    <submittedName>
        <fullName evidence="4">Arrestin_C domain-containing protein</fullName>
    </submittedName>
</protein>
<name>A0A158R5V4_9BILA</name>
<organism evidence="3 4">
    <name type="scientific">Syphacia muris</name>
    <dbReference type="NCBI Taxonomy" id="451379"/>
    <lineage>
        <taxon>Eukaryota</taxon>
        <taxon>Metazoa</taxon>
        <taxon>Ecdysozoa</taxon>
        <taxon>Nematoda</taxon>
        <taxon>Chromadorea</taxon>
        <taxon>Rhabditida</taxon>
        <taxon>Spirurina</taxon>
        <taxon>Oxyuridomorpha</taxon>
        <taxon>Oxyuroidea</taxon>
        <taxon>Oxyuridae</taxon>
        <taxon>Syphacia</taxon>
    </lineage>
</organism>
<dbReference type="Pfam" id="PF00339">
    <property type="entry name" value="Arrestin_N"/>
    <property type="match status" value="1"/>
</dbReference>
<evidence type="ECO:0000313" key="3">
    <source>
        <dbReference type="Proteomes" id="UP000046393"/>
    </source>
</evidence>
<dbReference type="SMART" id="SM01017">
    <property type="entry name" value="Arrestin_C"/>
    <property type="match status" value="1"/>
</dbReference>
<dbReference type="STRING" id="451379.A0A158R5V4"/>
<dbReference type="Pfam" id="PF02752">
    <property type="entry name" value="Arrestin_C"/>
    <property type="match status" value="1"/>
</dbReference>
<dbReference type="Proteomes" id="UP000046393">
    <property type="component" value="Unplaced"/>
</dbReference>